<protein>
    <recommendedName>
        <fullName evidence="3">indole-3-glycerol-phosphate synthase</fullName>
        <ecNumber evidence="3">4.1.1.48</ecNumber>
    </recommendedName>
</protein>
<dbReference type="CDD" id="cd00331">
    <property type="entry name" value="IGPS"/>
    <property type="match status" value="1"/>
</dbReference>
<sequence>MILDEIVARTRHRVAALRPVEEMDLLPRHRTHHSLSGAIRSAGEHNAIIAEVKYASPSRGAIRRFDPPETLAGDLIRGGCVALSVLTEPFYFGGSTENIERIRPVADVPILRKDFIVDERQIYETASLGADAVLLIAGVLGPELGAFIDLSSDLGLEPLVEVHNAAEARSALATGAGLIGINNRDLATMTIDLNTTVRLSPLFAGEERLLVSESGVVWPCDIRALREYCDAFLIGSSVMVSGDPARRLGRLVCA</sequence>
<keyword evidence="8" id="KW-0456">Lyase</keyword>
<dbReference type="GO" id="GO:0004425">
    <property type="term" value="F:indole-3-glycerol-phosphate synthase activity"/>
    <property type="evidence" value="ECO:0007669"/>
    <property type="project" value="UniProtKB-EC"/>
</dbReference>
<keyword evidence="5" id="KW-0210">Decarboxylase</keyword>
<evidence type="ECO:0000256" key="6">
    <source>
        <dbReference type="ARBA" id="ARBA00022822"/>
    </source>
</evidence>
<dbReference type="EC" id="4.1.1.48" evidence="3"/>
<feature type="domain" description="Indole-3-glycerol phosphate synthase" evidence="9">
    <location>
        <begin position="3"/>
        <end position="247"/>
    </location>
</feature>
<dbReference type="EMBL" id="JABXWR010000001">
    <property type="protein sequence ID" value="NVO67032.1"/>
    <property type="molecule type" value="Genomic_DNA"/>
</dbReference>
<dbReference type="Gene3D" id="3.20.20.70">
    <property type="entry name" value="Aldolase class I"/>
    <property type="match status" value="1"/>
</dbReference>
<keyword evidence="7" id="KW-0057">Aromatic amino acid biosynthesis</keyword>
<comment type="pathway">
    <text evidence="2">Amino-acid biosynthesis; L-tryptophan biosynthesis; L-tryptophan from chorismate: step 4/5.</text>
</comment>
<keyword evidence="11" id="KW-1185">Reference proteome</keyword>
<dbReference type="Pfam" id="PF00218">
    <property type="entry name" value="IGPS"/>
    <property type="match status" value="1"/>
</dbReference>
<comment type="caution">
    <text evidence="10">The sequence shown here is derived from an EMBL/GenBank/DDBJ whole genome shotgun (WGS) entry which is preliminary data.</text>
</comment>
<gene>
    <name evidence="10" type="ORF">HWN36_06860</name>
</gene>
<dbReference type="UniPathway" id="UPA00035">
    <property type="reaction ID" value="UER00043"/>
</dbReference>
<evidence type="ECO:0000256" key="3">
    <source>
        <dbReference type="ARBA" id="ARBA00012362"/>
    </source>
</evidence>
<accession>A0A7K4HPD8</accession>
<dbReference type="InterPro" id="IPR013785">
    <property type="entry name" value="Aldolase_TIM"/>
</dbReference>
<dbReference type="InterPro" id="IPR013798">
    <property type="entry name" value="Indole-3-glycerol_P_synth_dom"/>
</dbReference>
<dbReference type="OrthoDB" id="15223at2157"/>
<evidence type="ECO:0000256" key="4">
    <source>
        <dbReference type="ARBA" id="ARBA00022605"/>
    </source>
</evidence>
<evidence type="ECO:0000256" key="2">
    <source>
        <dbReference type="ARBA" id="ARBA00004696"/>
    </source>
</evidence>
<evidence type="ECO:0000256" key="8">
    <source>
        <dbReference type="ARBA" id="ARBA00023239"/>
    </source>
</evidence>
<dbReference type="InterPro" id="IPR045186">
    <property type="entry name" value="Indole-3-glycerol_P_synth"/>
</dbReference>
<reference evidence="10 11" key="1">
    <citation type="submission" date="2020-06" db="EMBL/GenBank/DDBJ databases">
        <title>Methanofollis fontis sp. nov., a methanogen isolated from marine sediments near a cold seep at Four-Way Closure Ridge offshore southwestern Taiwan.</title>
        <authorList>
            <person name="Chen S.-C."/>
            <person name="Teng N.-H."/>
            <person name="Lin Y.-S."/>
            <person name="Lai M.-C."/>
            <person name="Chen H.-H."/>
            <person name="Wang C.-C."/>
        </authorList>
    </citation>
    <scope>NUCLEOTIDE SEQUENCE [LARGE SCALE GENOMIC DNA]</scope>
    <source>
        <strain evidence="10 11">DSM 2702</strain>
    </source>
</reference>
<evidence type="ECO:0000256" key="5">
    <source>
        <dbReference type="ARBA" id="ARBA00022793"/>
    </source>
</evidence>
<dbReference type="GO" id="GO:0004640">
    <property type="term" value="F:phosphoribosylanthranilate isomerase activity"/>
    <property type="evidence" value="ECO:0007669"/>
    <property type="project" value="TreeGrafter"/>
</dbReference>
<evidence type="ECO:0000259" key="9">
    <source>
        <dbReference type="Pfam" id="PF00218"/>
    </source>
</evidence>
<dbReference type="GO" id="GO:0000162">
    <property type="term" value="P:L-tryptophan biosynthetic process"/>
    <property type="evidence" value="ECO:0007669"/>
    <property type="project" value="UniProtKB-UniPathway"/>
</dbReference>
<evidence type="ECO:0000256" key="1">
    <source>
        <dbReference type="ARBA" id="ARBA00001633"/>
    </source>
</evidence>
<comment type="catalytic activity">
    <reaction evidence="1">
        <text>1-(2-carboxyphenylamino)-1-deoxy-D-ribulose 5-phosphate + H(+) = (1S,2R)-1-C-(indol-3-yl)glycerol 3-phosphate + CO2 + H2O</text>
        <dbReference type="Rhea" id="RHEA:23476"/>
        <dbReference type="ChEBI" id="CHEBI:15377"/>
        <dbReference type="ChEBI" id="CHEBI:15378"/>
        <dbReference type="ChEBI" id="CHEBI:16526"/>
        <dbReference type="ChEBI" id="CHEBI:58613"/>
        <dbReference type="ChEBI" id="CHEBI:58866"/>
        <dbReference type="EC" id="4.1.1.48"/>
    </reaction>
</comment>
<dbReference type="InterPro" id="IPR011060">
    <property type="entry name" value="RibuloseP-bd_barrel"/>
</dbReference>
<dbReference type="SUPFAM" id="SSF51366">
    <property type="entry name" value="Ribulose-phoshate binding barrel"/>
    <property type="match status" value="1"/>
</dbReference>
<keyword evidence="4" id="KW-0028">Amino-acid biosynthesis</keyword>
<evidence type="ECO:0000313" key="10">
    <source>
        <dbReference type="EMBL" id="NVO67032.1"/>
    </source>
</evidence>
<dbReference type="RefSeq" id="WP_176788667.1">
    <property type="nucleotide sequence ID" value="NZ_JABXWR010000001.1"/>
</dbReference>
<proteinExistence type="predicted"/>
<dbReference type="PANTHER" id="PTHR22854">
    <property type="entry name" value="TRYPTOPHAN BIOSYNTHESIS PROTEIN"/>
    <property type="match status" value="1"/>
</dbReference>
<dbReference type="Proteomes" id="UP000570823">
    <property type="component" value="Unassembled WGS sequence"/>
</dbReference>
<dbReference type="PANTHER" id="PTHR22854:SF2">
    <property type="entry name" value="INDOLE-3-GLYCEROL-PHOSPHATE SYNTHASE"/>
    <property type="match status" value="1"/>
</dbReference>
<organism evidence="10 11">
    <name type="scientific">Methanofollis tationis</name>
    <dbReference type="NCBI Taxonomy" id="81417"/>
    <lineage>
        <taxon>Archaea</taxon>
        <taxon>Methanobacteriati</taxon>
        <taxon>Methanobacteriota</taxon>
        <taxon>Stenosarchaea group</taxon>
        <taxon>Methanomicrobia</taxon>
        <taxon>Methanomicrobiales</taxon>
        <taxon>Methanomicrobiaceae</taxon>
        <taxon>Methanofollis</taxon>
    </lineage>
</organism>
<evidence type="ECO:0000256" key="7">
    <source>
        <dbReference type="ARBA" id="ARBA00023141"/>
    </source>
</evidence>
<name>A0A7K4HPD8_9EURY</name>
<evidence type="ECO:0000313" key="11">
    <source>
        <dbReference type="Proteomes" id="UP000570823"/>
    </source>
</evidence>
<keyword evidence="6" id="KW-0822">Tryptophan biosynthesis</keyword>
<dbReference type="AlphaFoldDB" id="A0A7K4HPD8"/>